<evidence type="ECO:0000256" key="3">
    <source>
        <dbReference type="ARBA" id="ARBA00022777"/>
    </source>
</evidence>
<dbReference type="InterPro" id="IPR017441">
    <property type="entry name" value="Protein_kinase_ATP_BS"/>
</dbReference>
<dbReference type="PROSITE" id="PS00108">
    <property type="entry name" value="PROTEIN_KINASE_ST"/>
    <property type="match status" value="1"/>
</dbReference>
<dbReference type="PROSITE" id="PS50011">
    <property type="entry name" value="PROTEIN_KINASE_DOM"/>
    <property type="match status" value="1"/>
</dbReference>
<keyword evidence="12" id="KW-1185">Reference proteome</keyword>
<evidence type="ECO:0000259" key="9">
    <source>
        <dbReference type="PROSITE" id="PS50011"/>
    </source>
</evidence>
<accession>A0A8C7RVW3</accession>
<dbReference type="PROSITE" id="PS50139">
    <property type="entry name" value="Z_BINDING"/>
    <property type="match status" value="3"/>
</dbReference>
<dbReference type="InterPro" id="IPR036388">
    <property type="entry name" value="WH-like_DNA-bd_sf"/>
</dbReference>
<feature type="domain" description="Protein kinase" evidence="9">
    <location>
        <begin position="467"/>
        <end position="782"/>
    </location>
</feature>
<dbReference type="GO" id="GO:0005524">
    <property type="term" value="F:ATP binding"/>
    <property type="evidence" value="ECO:0007669"/>
    <property type="project" value="UniProtKB-UniRule"/>
</dbReference>
<dbReference type="GeneTree" id="ENSGT00940000163863"/>
<feature type="domain" description="Z-binding" evidence="10">
    <location>
        <begin position="284"/>
        <end position="349"/>
    </location>
</feature>
<reference evidence="11" key="3">
    <citation type="submission" date="2025-09" db="UniProtKB">
        <authorList>
            <consortium name="Ensembl"/>
        </authorList>
    </citation>
    <scope>IDENTIFICATION</scope>
</reference>
<evidence type="ECO:0000256" key="6">
    <source>
        <dbReference type="ARBA" id="ARBA00037982"/>
    </source>
</evidence>
<dbReference type="Pfam" id="PF02295">
    <property type="entry name" value="z-alpha"/>
    <property type="match status" value="3"/>
</dbReference>
<proteinExistence type="inferred from homology"/>
<dbReference type="SMART" id="SM00550">
    <property type="entry name" value="Zalpha"/>
    <property type="match status" value="4"/>
</dbReference>
<keyword evidence="1" id="KW-0808">Transferase</keyword>
<keyword evidence="2 7" id="KW-0547">Nucleotide-binding</keyword>
<dbReference type="SUPFAM" id="SSF56112">
    <property type="entry name" value="Protein kinase-like (PK-like)"/>
    <property type="match status" value="1"/>
</dbReference>
<evidence type="ECO:0000256" key="2">
    <source>
        <dbReference type="ARBA" id="ARBA00022741"/>
    </source>
</evidence>
<dbReference type="GO" id="GO:0003723">
    <property type="term" value="F:RNA binding"/>
    <property type="evidence" value="ECO:0007669"/>
    <property type="project" value="UniProtKB-KW"/>
</dbReference>
<feature type="compositionally biased region" description="Polar residues" evidence="8">
    <location>
        <begin position="554"/>
        <end position="567"/>
    </location>
</feature>
<evidence type="ECO:0000313" key="12">
    <source>
        <dbReference type="Proteomes" id="UP000694395"/>
    </source>
</evidence>
<dbReference type="GO" id="GO:0004694">
    <property type="term" value="F:eukaryotic translation initiation factor 2alpha kinase activity"/>
    <property type="evidence" value="ECO:0007669"/>
    <property type="project" value="TreeGrafter"/>
</dbReference>
<evidence type="ECO:0008006" key="13">
    <source>
        <dbReference type="Google" id="ProtNLM"/>
    </source>
</evidence>
<comment type="similarity">
    <text evidence="6">Belongs to the protein kinase superfamily. Ser/Thr protein kinase family. GCN2 subfamily.</text>
</comment>
<dbReference type="InterPro" id="IPR050339">
    <property type="entry name" value="CC_SR_Kinase"/>
</dbReference>
<dbReference type="Ensembl" id="ENSOMYT00000064426.2">
    <property type="protein sequence ID" value="ENSOMYP00000059181.2"/>
    <property type="gene ID" value="ENSOMYG00000027358.2"/>
</dbReference>
<dbReference type="SUPFAM" id="SSF46785">
    <property type="entry name" value="Winged helix' DNA-binding domain"/>
    <property type="match status" value="4"/>
</dbReference>
<evidence type="ECO:0000256" key="7">
    <source>
        <dbReference type="PROSITE-ProRule" id="PRU10141"/>
    </source>
</evidence>
<reference evidence="11" key="2">
    <citation type="submission" date="2025-08" db="UniProtKB">
        <authorList>
            <consortium name="Ensembl"/>
        </authorList>
    </citation>
    <scope>IDENTIFICATION</scope>
</reference>
<dbReference type="PANTHER" id="PTHR11042:SF166">
    <property type="entry name" value="EUKARYOTIC TRANSLATION INITIATION FACTOR 2-ALPHA KINASE 3"/>
    <property type="match status" value="1"/>
</dbReference>
<sequence length="793" mass="87347">MFPLLPCFNILVTMSCDNRQGDQLDLKERIYTFLKVKKQGFSALQIAKAVGLMKAKDVNSVLYTLNKAELLYATPDKPPVWSVEKPGAASVSVSVPESDRVPSPSETPGITVEELRRVLMSKRDGRGMSAPQIARELGQSQKLVTMSYDNHQGDQSDLKERIYTFLKVKKQGSTALQIAKAVGLMKAKDVNSVLYTLNKAGLLHATPDKPPVWSVEKPGAASVPVSVPESDRVPSPSETPGITVEELRRVLTSKSDGRGMSVPQFSRELGQSRKLVTMSCDNQQGDQSALKERIYTFLKVKKQGFSALQIAKAVGLKKAKDVNSVLYTLNRAGLLHATPDKPPVWSVEKPGAASVSVSVPESDRVPSPSETPGITEEELRRVLTSKSDGRGMSVQEIARELGQSRKCVNKNLYDLQSSGKAEKLGEKMWKMKDEASCGGELIEYHSSSYDQDISIRLTESSRFSKDFKLLSVLGAGGFGCVTKAQHKLDGKTYAVKIVQNMGEANREVKALATLAHSNIVRYYTTWPEDANWVDGGYSTESSVQSKISEDSDNYSDQGDGSTHVTKQSDLDLSEAASEDQANHSMTDSSSRNGDLPCLFIQMEFCEGGTLKDWISINNVRTKDKAHGIFQQIVCGVEYIHSEGLIHRDLKPENILFGSDGMVKIGDFGLVTAITNLSGASMYRTVNKGTPFYMSPEQKTGGKYDEKTDIFSLGLIWFELLWHMSTVSEKIKVFQSLQTGTFPSDFREKFSFEHKLISKMLSESPANRQNAKEIAAILKRNLLGNQTGLQQKTV</sequence>
<evidence type="ECO:0000256" key="5">
    <source>
        <dbReference type="ARBA" id="ARBA00022884"/>
    </source>
</evidence>
<keyword evidence="4 7" id="KW-0067">ATP-binding</keyword>
<feature type="domain" description="Z-binding" evidence="10">
    <location>
        <begin position="20"/>
        <end position="85"/>
    </location>
</feature>
<dbReference type="GO" id="GO:0003726">
    <property type="term" value="F:double-stranded RNA adenosine deaminase activity"/>
    <property type="evidence" value="ECO:0007669"/>
    <property type="project" value="InterPro"/>
</dbReference>
<dbReference type="SMART" id="SM00220">
    <property type="entry name" value="S_TKc"/>
    <property type="match status" value="1"/>
</dbReference>
<dbReference type="PANTHER" id="PTHR11042">
    <property type="entry name" value="EUKARYOTIC TRANSLATION INITIATION FACTOR 2-ALPHA KINASE EIF2-ALPHA KINASE -RELATED"/>
    <property type="match status" value="1"/>
</dbReference>
<gene>
    <name evidence="11" type="primary">pkz</name>
</gene>
<dbReference type="InterPro" id="IPR011009">
    <property type="entry name" value="Kinase-like_dom_sf"/>
</dbReference>
<dbReference type="Gene3D" id="1.10.10.10">
    <property type="entry name" value="Winged helix-like DNA-binding domain superfamily/Winged helix DNA-binding domain"/>
    <property type="match status" value="4"/>
</dbReference>
<dbReference type="GO" id="GO:0005737">
    <property type="term" value="C:cytoplasm"/>
    <property type="evidence" value="ECO:0007669"/>
    <property type="project" value="TreeGrafter"/>
</dbReference>
<name>A0A8C7RVW3_ONCMY</name>
<evidence type="ECO:0000259" key="10">
    <source>
        <dbReference type="PROSITE" id="PS50139"/>
    </source>
</evidence>
<organism evidence="11 12">
    <name type="scientific">Oncorhynchus mykiss</name>
    <name type="common">Rainbow trout</name>
    <name type="synonym">Salmo gairdneri</name>
    <dbReference type="NCBI Taxonomy" id="8022"/>
    <lineage>
        <taxon>Eukaryota</taxon>
        <taxon>Metazoa</taxon>
        <taxon>Chordata</taxon>
        <taxon>Craniata</taxon>
        <taxon>Vertebrata</taxon>
        <taxon>Euteleostomi</taxon>
        <taxon>Actinopterygii</taxon>
        <taxon>Neopterygii</taxon>
        <taxon>Teleostei</taxon>
        <taxon>Protacanthopterygii</taxon>
        <taxon>Salmoniformes</taxon>
        <taxon>Salmonidae</taxon>
        <taxon>Salmoninae</taxon>
        <taxon>Oncorhynchus</taxon>
    </lineage>
</organism>
<reference evidence="11" key="1">
    <citation type="submission" date="2020-07" db="EMBL/GenBank/DDBJ databases">
        <title>A long reads based de novo assembly of the rainbow trout Arlee double haploid line genome.</title>
        <authorList>
            <person name="Gao G."/>
            <person name="Palti Y."/>
        </authorList>
    </citation>
    <scope>NUCLEOTIDE SEQUENCE [LARGE SCALE GENOMIC DNA]</scope>
</reference>
<protein>
    <recommendedName>
        <fullName evidence="13">Protein kinase domain-containing protein</fullName>
    </recommendedName>
</protein>
<dbReference type="GO" id="GO:0005634">
    <property type="term" value="C:nucleus"/>
    <property type="evidence" value="ECO:0007669"/>
    <property type="project" value="TreeGrafter"/>
</dbReference>
<dbReference type="InterPro" id="IPR036390">
    <property type="entry name" value="WH_DNA-bd_sf"/>
</dbReference>
<evidence type="ECO:0000256" key="4">
    <source>
        <dbReference type="ARBA" id="ARBA00022840"/>
    </source>
</evidence>
<dbReference type="Pfam" id="PF00069">
    <property type="entry name" value="Pkinase"/>
    <property type="match status" value="2"/>
</dbReference>
<feature type="domain" description="Z-binding" evidence="10">
    <location>
        <begin position="152"/>
        <end position="217"/>
    </location>
</feature>
<dbReference type="InterPro" id="IPR008271">
    <property type="entry name" value="Ser/Thr_kinase_AS"/>
</dbReference>
<evidence type="ECO:0000313" key="11">
    <source>
        <dbReference type="Ensembl" id="ENSOMYP00000059181.2"/>
    </source>
</evidence>
<dbReference type="PROSITE" id="PS00107">
    <property type="entry name" value="PROTEIN_KINASE_ATP"/>
    <property type="match status" value="1"/>
</dbReference>
<evidence type="ECO:0000256" key="1">
    <source>
        <dbReference type="ARBA" id="ARBA00022679"/>
    </source>
</evidence>
<evidence type="ECO:0000256" key="8">
    <source>
        <dbReference type="SAM" id="MobiDB-lite"/>
    </source>
</evidence>
<dbReference type="AlphaFoldDB" id="A0A8C7RVW3"/>
<dbReference type="Gene3D" id="3.30.200.20">
    <property type="entry name" value="Phosphorylase Kinase, domain 1"/>
    <property type="match status" value="1"/>
</dbReference>
<dbReference type="InterPro" id="IPR042371">
    <property type="entry name" value="Z_dom"/>
</dbReference>
<dbReference type="FunFam" id="1.10.510.10:FF:000939">
    <property type="entry name" value="Z-DNA binding protein kinase"/>
    <property type="match status" value="1"/>
</dbReference>
<feature type="binding site" evidence="7">
    <location>
        <position position="496"/>
    </location>
    <ligand>
        <name>ATP</name>
        <dbReference type="ChEBI" id="CHEBI:30616"/>
    </ligand>
</feature>
<feature type="region of interest" description="Disordered" evidence="8">
    <location>
        <begin position="544"/>
        <end position="590"/>
    </location>
</feature>
<dbReference type="Gene3D" id="1.10.510.10">
    <property type="entry name" value="Transferase(Phosphotransferase) domain 1"/>
    <property type="match status" value="1"/>
</dbReference>
<dbReference type="Proteomes" id="UP000694395">
    <property type="component" value="Chromosome 16"/>
</dbReference>
<keyword evidence="3" id="KW-0418">Kinase</keyword>
<dbReference type="InterPro" id="IPR000719">
    <property type="entry name" value="Prot_kinase_dom"/>
</dbReference>
<keyword evidence="5" id="KW-0694">RNA-binding</keyword>